<evidence type="ECO:0000313" key="2">
    <source>
        <dbReference type="EMBL" id="PMD17269.1"/>
    </source>
</evidence>
<gene>
    <name evidence="2" type="ORF">NA56DRAFT_707782</name>
</gene>
<reference evidence="2 3" key="1">
    <citation type="submission" date="2016-05" db="EMBL/GenBank/DDBJ databases">
        <title>A degradative enzymes factory behind the ericoid mycorrhizal symbiosis.</title>
        <authorList>
            <consortium name="DOE Joint Genome Institute"/>
            <person name="Martino E."/>
            <person name="Morin E."/>
            <person name="Grelet G."/>
            <person name="Kuo A."/>
            <person name="Kohler A."/>
            <person name="Daghino S."/>
            <person name="Barry K."/>
            <person name="Choi C."/>
            <person name="Cichocki N."/>
            <person name="Clum A."/>
            <person name="Copeland A."/>
            <person name="Hainaut M."/>
            <person name="Haridas S."/>
            <person name="Labutti K."/>
            <person name="Lindquist E."/>
            <person name="Lipzen A."/>
            <person name="Khouja H.-R."/>
            <person name="Murat C."/>
            <person name="Ohm R."/>
            <person name="Olson A."/>
            <person name="Spatafora J."/>
            <person name="Veneault-Fourrey C."/>
            <person name="Henrissat B."/>
            <person name="Grigoriev I."/>
            <person name="Martin F."/>
            <person name="Perotto S."/>
        </authorList>
    </citation>
    <scope>NUCLEOTIDE SEQUENCE [LARGE SCALE GENOMIC DNA]</scope>
    <source>
        <strain evidence="2 3">UAMH 7357</strain>
    </source>
</reference>
<accession>A0A2J6PTG9</accession>
<name>A0A2J6PTG9_9HELO</name>
<dbReference type="Proteomes" id="UP000235672">
    <property type="component" value="Unassembled WGS sequence"/>
</dbReference>
<keyword evidence="1" id="KW-1133">Transmembrane helix</keyword>
<keyword evidence="1" id="KW-0812">Transmembrane</keyword>
<sequence length="101" mass="10719">MKLLTPEIERLLCISISLVLLCGILSSTVGALPASSISSTGIPSTTIDVQAATFDNLLRRSPGPRGLEKRGLSTSGIIGILVAGVLWVIFFVWGMLYCKRG</sequence>
<dbReference type="AlphaFoldDB" id="A0A2J6PTG9"/>
<feature type="transmembrane region" description="Helical" evidence="1">
    <location>
        <begin position="77"/>
        <end position="98"/>
    </location>
</feature>
<dbReference type="EMBL" id="KZ613500">
    <property type="protein sequence ID" value="PMD17269.1"/>
    <property type="molecule type" value="Genomic_DNA"/>
</dbReference>
<evidence type="ECO:0000313" key="3">
    <source>
        <dbReference type="Proteomes" id="UP000235672"/>
    </source>
</evidence>
<organism evidence="2 3">
    <name type="scientific">Hyaloscypha hepaticicola</name>
    <dbReference type="NCBI Taxonomy" id="2082293"/>
    <lineage>
        <taxon>Eukaryota</taxon>
        <taxon>Fungi</taxon>
        <taxon>Dikarya</taxon>
        <taxon>Ascomycota</taxon>
        <taxon>Pezizomycotina</taxon>
        <taxon>Leotiomycetes</taxon>
        <taxon>Helotiales</taxon>
        <taxon>Hyaloscyphaceae</taxon>
        <taxon>Hyaloscypha</taxon>
    </lineage>
</organism>
<proteinExistence type="predicted"/>
<keyword evidence="1" id="KW-0472">Membrane</keyword>
<evidence type="ECO:0000256" key="1">
    <source>
        <dbReference type="SAM" id="Phobius"/>
    </source>
</evidence>
<protein>
    <submittedName>
        <fullName evidence="2">Uncharacterized protein</fullName>
    </submittedName>
</protein>
<keyword evidence="3" id="KW-1185">Reference proteome</keyword>